<proteinExistence type="predicted"/>
<dbReference type="Proteomes" id="UP001595872">
    <property type="component" value="Unassembled WGS sequence"/>
</dbReference>
<evidence type="ECO:0008006" key="4">
    <source>
        <dbReference type="Google" id="ProtNLM"/>
    </source>
</evidence>
<evidence type="ECO:0000256" key="1">
    <source>
        <dbReference type="SAM" id="Phobius"/>
    </source>
</evidence>
<keyword evidence="1" id="KW-1133">Transmembrane helix</keyword>
<accession>A0ABV9U5E9</accession>
<feature type="transmembrane region" description="Helical" evidence="1">
    <location>
        <begin position="75"/>
        <end position="94"/>
    </location>
</feature>
<name>A0ABV9U5E9_9ACTN</name>
<keyword evidence="3" id="KW-1185">Reference proteome</keyword>
<dbReference type="PROSITE" id="PS51257">
    <property type="entry name" value="PROKAR_LIPOPROTEIN"/>
    <property type="match status" value="1"/>
</dbReference>
<comment type="caution">
    <text evidence="2">The sequence shown here is derived from an EMBL/GenBank/DDBJ whole genome shotgun (WGS) entry which is preliminary data.</text>
</comment>
<feature type="transmembrane region" description="Helical" evidence="1">
    <location>
        <begin position="45"/>
        <end position="68"/>
    </location>
</feature>
<protein>
    <recommendedName>
        <fullName evidence="4">Integral membrane protein</fullName>
    </recommendedName>
</protein>
<keyword evidence="1" id="KW-0812">Transmembrane</keyword>
<feature type="transmembrane region" description="Helical" evidence="1">
    <location>
        <begin position="100"/>
        <end position="119"/>
    </location>
</feature>
<organism evidence="2 3">
    <name type="scientific">Actinomadura gamaensis</name>
    <dbReference type="NCBI Taxonomy" id="1763541"/>
    <lineage>
        <taxon>Bacteria</taxon>
        <taxon>Bacillati</taxon>
        <taxon>Actinomycetota</taxon>
        <taxon>Actinomycetes</taxon>
        <taxon>Streptosporangiales</taxon>
        <taxon>Thermomonosporaceae</taxon>
        <taxon>Actinomadura</taxon>
    </lineage>
</organism>
<gene>
    <name evidence="2" type="ORF">ACFPCY_29240</name>
</gene>
<reference evidence="3" key="1">
    <citation type="journal article" date="2019" name="Int. J. Syst. Evol. Microbiol.">
        <title>The Global Catalogue of Microorganisms (GCM) 10K type strain sequencing project: providing services to taxonomists for standard genome sequencing and annotation.</title>
        <authorList>
            <consortium name="The Broad Institute Genomics Platform"/>
            <consortium name="The Broad Institute Genome Sequencing Center for Infectious Disease"/>
            <person name="Wu L."/>
            <person name="Ma J."/>
        </authorList>
    </citation>
    <scope>NUCLEOTIDE SEQUENCE [LARGE SCALE GENOMIC DNA]</scope>
    <source>
        <strain evidence="3">KLKA75</strain>
    </source>
</reference>
<dbReference type="EMBL" id="JBHSIT010000009">
    <property type="protein sequence ID" value="MFC4911424.1"/>
    <property type="molecule type" value="Genomic_DNA"/>
</dbReference>
<keyword evidence="1" id="KW-0472">Membrane</keyword>
<sequence>MTALRVLLGFQVAFLALPGVLLLIFGCVLSRASLADPETVAILKLLLVAGIVLTVLALVGTALTVTLPRSRDAQYFAIVYEVVLGVVCVYPVLLAFVIPVLHLFTVTLALAITIVILLIRHVRTK</sequence>
<evidence type="ECO:0000313" key="2">
    <source>
        <dbReference type="EMBL" id="MFC4911424.1"/>
    </source>
</evidence>
<evidence type="ECO:0000313" key="3">
    <source>
        <dbReference type="Proteomes" id="UP001595872"/>
    </source>
</evidence>
<dbReference type="RefSeq" id="WP_378260318.1">
    <property type="nucleotide sequence ID" value="NZ_JBHSIT010000009.1"/>
</dbReference>